<dbReference type="RefSeq" id="WP_163518848.1">
    <property type="nucleotide sequence ID" value="NZ_JTCM02000023.1"/>
</dbReference>
<dbReference type="AlphaFoldDB" id="A0A846H9W5"/>
<comment type="caution">
    <text evidence="1">The sequence shown here is derived from an EMBL/GenBank/DDBJ whole genome shotgun (WGS) entry which is preliminary data.</text>
</comment>
<organism evidence="1 2">
    <name type="scientific">Hassallia byssoidea VB512170</name>
    <dbReference type="NCBI Taxonomy" id="1304833"/>
    <lineage>
        <taxon>Bacteria</taxon>
        <taxon>Bacillati</taxon>
        <taxon>Cyanobacteriota</taxon>
        <taxon>Cyanophyceae</taxon>
        <taxon>Nostocales</taxon>
        <taxon>Tolypothrichaceae</taxon>
        <taxon>Hassallia</taxon>
    </lineage>
</organism>
<sequence>MFPQERVWGVGKGGSRGSVVWGTRGTRGTRGMGGMGEYQLPITNYPLPITPLPIPHFQNLPDRLSNLGLNIQEIRYRLSCQ</sequence>
<evidence type="ECO:0000313" key="1">
    <source>
        <dbReference type="EMBL" id="NEU73464.1"/>
    </source>
</evidence>
<reference evidence="1 2" key="1">
    <citation type="journal article" date="2015" name="Genome Announc.">
        <title>Draft Genome Sequence of Cyanobacterium Hassallia byssoidea Strain VB512170, Isolated from Monuments in India.</title>
        <authorList>
            <person name="Singh D."/>
            <person name="Chandrababunaidu M.M."/>
            <person name="Panda A."/>
            <person name="Sen D."/>
            <person name="Bhattacharyya S."/>
            <person name="Adhikary S.P."/>
            <person name="Tripathy S."/>
        </authorList>
    </citation>
    <scope>NUCLEOTIDE SEQUENCE [LARGE SCALE GENOMIC DNA]</scope>
    <source>
        <strain evidence="1 2">VB512170</strain>
    </source>
</reference>
<evidence type="ECO:0000313" key="2">
    <source>
        <dbReference type="Proteomes" id="UP000031549"/>
    </source>
</evidence>
<keyword evidence="2" id="KW-1185">Reference proteome</keyword>
<protein>
    <submittedName>
        <fullName evidence="1">Uncharacterized protein</fullName>
    </submittedName>
</protein>
<name>A0A846H9W5_9CYAN</name>
<accession>A0A846H9W5</accession>
<dbReference type="Proteomes" id="UP000031549">
    <property type="component" value="Unassembled WGS sequence"/>
</dbReference>
<dbReference type="EMBL" id="JTCM02000023">
    <property type="protein sequence ID" value="NEU73464.1"/>
    <property type="molecule type" value="Genomic_DNA"/>
</dbReference>
<gene>
    <name evidence="1" type="ORF">PI95_013040</name>
</gene>
<proteinExistence type="predicted"/>